<dbReference type="Proteomes" id="UP000182589">
    <property type="component" value="Unassembled WGS sequence"/>
</dbReference>
<dbReference type="STRING" id="89784.SAMN04489725_10859"/>
<dbReference type="AlphaFoldDB" id="A0A1H2UNT8"/>
<gene>
    <name evidence="1" type="ORF">SAMN04489725_10859</name>
</gene>
<dbReference type="EMBL" id="FNOJ01000008">
    <property type="protein sequence ID" value="SDW57204.1"/>
    <property type="molecule type" value="Genomic_DNA"/>
</dbReference>
<keyword evidence="2" id="KW-1185">Reference proteome</keyword>
<organism evidence="1 2">
    <name type="scientific">Alicyclobacillus hesperidum</name>
    <dbReference type="NCBI Taxonomy" id="89784"/>
    <lineage>
        <taxon>Bacteria</taxon>
        <taxon>Bacillati</taxon>
        <taxon>Bacillota</taxon>
        <taxon>Bacilli</taxon>
        <taxon>Bacillales</taxon>
        <taxon>Alicyclobacillaceae</taxon>
        <taxon>Alicyclobacillus</taxon>
    </lineage>
</organism>
<dbReference type="RefSeq" id="WP_074693090.1">
    <property type="nucleotide sequence ID" value="NZ_FNOJ01000008.1"/>
</dbReference>
<evidence type="ECO:0000313" key="2">
    <source>
        <dbReference type="Proteomes" id="UP000182589"/>
    </source>
</evidence>
<sequence>MPSFIAFGMINQNTPQQNAGIFVGEGNIGGWDANMKLAQGHGGTYGAFNAYPIQLNVLFDNFEGIDGAINDPDVKPELSANA</sequence>
<evidence type="ECO:0000313" key="1">
    <source>
        <dbReference type="EMBL" id="SDW57204.1"/>
    </source>
</evidence>
<accession>A0A1H2UNT8</accession>
<protein>
    <submittedName>
        <fullName evidence="1">Uncharacterized protein</fullName>
    </submittedName>
</protein>
<proteinExistence type="predicted"/>
<reference evidence="2" key="1">
    <citation type="submission" date="2016-10" db="EMBL/GenBank/DDBJ databases">
        <authorList>
            <person name="Varghese N."/>
        </authorList>
    </citation>
    <scope>NUCLEOTIDE SEQUENCE [LARGE SCALE GENOMIC DNA]</scope>
    <source>
        <strain evidence="2">DSM 12489</strain>
    </source>
</reference>
<name>A0A1H2UNT8_9BACL</name>